<keyword evidence="6 9" id="KW-1133">Transmembrane helix</keyword>
<evidence type="ECO:0000256" key="5">
    <source>
        <dbReference type="ARBA" id="ARBA00022847"/>
    </source>
</evidence>
<evidence type="ECO:0000256" key="1">
    <source>
        <dbReference type="ARBA" id="ARBA00004651"/>
    </source>
</evidence>
<feature type="transmembrane region" description="Helical" evidence="9">
    <location>
        <begin position="163"/>
        <end position="184"/>
    </location>
</feature>
<organism evidence="11 12">
    <name type="scientific">Capsicum annuum</name>
    <name type="common">Capsicum pepper</name>
    <dbReference type="NCBI Taxonomy" id="4072"/>
    <lineage>
        <taxon>Eukaryota</taxon>
        <taxon>Viridiplantae</taxon>
        <taxon>Streptophyta</taxon>
        <taxon>Embryophyta</taxon>
        <taxon>Tracheophyta</taxon>
        <taxon>Spermatophyta</taxon>
        <taxon>Magnoliopsida</taxon>
        <taxon>eudicotyledons</taxon>
        <taxon>Gunneridae</taxon>
        <taxon>Pentapetalae</taxon>
        <taxon>asterids</taxon>
        <taxon>lamiids</taxon>
        <taxon>Solanales</taxon>
        <taxon>Solanaceae</taxon>
        <taxon>Solanoideae</taxon>
        <taxon>Capsiceae</taxon>
        <taxon>Capsicum</taxon>
    </lineage>
</organism>
<dbReference type="InterPro" id="IPR025452">
    <property type="entry name" value="DUF4218"/>
</dbReference>
<evidence type="ECO:0000313" key="12">
    <source>
        <dbReference type="Proteomes" id="UP000222542"/>
    </source>
</evidence>
<evidence type="ECO:0000256" key="2">
    <source>
        <dbReference type="ARBA" id="ARBA00022448"/>
    </source>
</evidence>
<dbReference type="GO" id="GO:0015293">
    <property type="term" value="F:symporter activity"/>
    <property type="evidence" value="ECO:0007669"/>
    <property type="project" value="UniProtKB-KW"/>
</dbReference>
<reference evidence="11 12" key="1">
    <citation type="journal article" date="2014" name="Nat. Genet.">
        <title>Genome sequence of the hot pepper provides insights into the evolution of pungency in Capsicum species.</title>
        <authorList>
            <person name="Kim S."/>
            <person name="Park M."/>
            <person name="Yeom S.I."/>
            <person name="Kim Y.M."/>
            <person name="Lee J.M."/>
            <person name="Lee H.A."/>
            <person name="Seo E."/>
            <person name="Choi J."/>
            <person name="Cheong K."/>
            <person name="Kim K.T."/>
            <person name="Jung K."/>
            <person name="Lee G.W."/>
            <person name="Oh S.K."/>
            <person name="Bae C."/>
            <person name="Kim S.B."/>
            <person name="Lee H.Y."/>
            <person name="Kim S.Y."/>
            <person name="Kim M.S."/>
            <person name="Kang B.C."/>
            <person name="Jo Y.D."/>
            <person name="Yang H.B."/>
            <person name="Jeong H.J."/>
            <person name="Kang W.H."/>
            <person name="Kwon J.K."/>
            <person name="Shin C."/>
            <person name="Lim J.Y."/>
            <person name="Park J.H."/>
            <person name="Huh J.H."/>
            <person name="Kim J.S."/>
            <person name="Kim B.D."/>
            <person name="Cohen O."/>
            <person name="Paran I."/>
            <person name="Suh M.C."/>
            <person name="Lee S.B."/>
            <person name="Kim Y.K."/>
            <person name="Shin Y."/>
            <person name="Noh S.J."/>
            <person name="Park J."/>
            <person name="Seo Y.S."/>
            <person name="Kwon S.Y."/>
            <person name="Kim H.A."/>
            <person name="Park J.M."/>
            <person name="Kim H.J."/>
            <person name="Choi S.B."/>
            <person name="Bosland P.W."/>
            <person name="Reeves G."/>
            <person name="Jo S.H."/>
            <person name="Lee B.W."/>
            <person name="Cho H.T."/>
            <person name="Choi H.S."/>
            <person name="Lee M.S."/>
            <person name="Yu Y."/>
            <person name="Do Choi Y."/>
            <person name="Park B.S."/>
            <person name="van Deynze A."/>
            <person name="Ashrafi H."/>
            <person name="Hill T."/>
            <person name="Kim W.T."/>
            <person name="Pai H.S."/>
            <person name="Ahn H.K."/>
            <person name="Yeam I."/>
            <person name="Giovannoni J.J."/>
            <person name="Rose J.K."/>
            <person name="Sorensen I."/>
            <person name="Lee S.J."/>
            <person name="Kim R.W."/>
            <person name="Choi I.Y."/>
            <person name="Choi B.S."/>
            <person name="Lim J.S."/>
            <person name="Lee Y.H."/>
            <person name="Choi D."/>
        </authorList>
    </citation>
    <scope>NUCLEOTIDE SEQUENCE [LARGE SCALE GENOMIC DNA]</scope>
    <source>
        <strain evidence="12">cv. CM334</strain>
    </source>
</reference>
<keyword evidence="5" id="KW-0769">Symport</keyword>
<dbReference type="Pfam" id="PF13960">
    <property type="entry name" value="DUF4218"/>
    <property type="match status" value="1"/>
</dbReference>
<dbReference type="InterPro" id="IPR044566">
    <property type="entry name" value="RMV1-like"/>
</dbReference>
<dbReference type="AlphaFoldDB" id="A0A2G2YLM4"/>
<dbReference type="InterPro" id="IPR002293">
    <property type="entry name" value="AA/rel_permease1"/>
</dbReference>
<sequence>MEHLPIHLMREARLGGPVQCRWMYPFKRTTGKYKRTIKNRSRIEGSICEAYLAKETSYFCSYYFEHNVLCLRNQPNRNDDGYNTDPSAPPFSIFNEPGPYWGFQQGWVKWINGVIDNALYPVMFLDYLKSAIPALGGGLPRIVAVLALTLVLTYMNYRGLTIVAWMAVSLGILSILLLVVMGLISIPKIRPSRWLVQDEEFQKSIEKWHQTQPSLEDGTMVQPSPADMANMWITVVGGPKKGRTYRIGVLQSSSSPSLFLSPSSILQTVGEMKVMKMQIVELTQKYAANDAKFAKFEELVKKHMP</sequence>
<name>A0A2G2YLM4_CAPAN</name>
<dbReference type="PANTHER" id="PTHR45826">
    <property type="entry name" value="POLYAMINE TRANSPORTER PUT1"/>
    <property type="match status" value="1"/>
</dbReference>
<keyword evidence="4 9" id="KW-0812">Transmembrane</keyword>
<dbReference type="Gramene" id="PHT70653">
    <property type="protein sequence ID" value="PHT70653"/>
    <property type="gene ID" value="T459_25757"/>
</dbReference>
<dbReference type="GO" id="GO:0015203">
    <property type="term" value="F:polyamine transmembrane transporter activity"/>
    <property type="evidence" value="ECO:0007669"/>
    <property type="project" value="UniProtKB-ARBA"/>
</dbReference>
<dbReference type="GO" id="GO:0005886">
    <property type="term" value="C:plasma membrane"/>
    <property type="evidence" value="ECO:0007669"/>
    <property type="project" value="UniProtKB-SubCell"/>
</dbReference>
<keyword evidence="3" id="KW-1003">Cell membrane</keyword>
<comment type="subcellular location">
    <subcellularLocation>
        <location evidence="1">Cell membrane</location>
        <topology evidence="1">Multi-pass membrane protein</topology>
    </subcellularLocation>
</comment>
<dbReference type="Pfam" id="PF13520">
    <property type="entry name" value="AA_permease_2"/>
    <property type="match status" value="1"/>
</dbReference>
<evidence type="ECO:0000313" key="11">
    <source>
        <dbReference type="EMBL" id="PHT70653.1"/>
    </source>
</evidence>
<proteinExistence type="inferred from homology"/>
<keyword evidence="7 9" id="KW-0472">Membrane</keyword>
<dbReference type="EMBL" id="AYRZ02000010">
    <property type="protein sequence ID" value="PHT70653.1"/>
    <property type="molecule type" value="Genomic_DNA"/>
</dbReference>
<protein>
    <recommendedName>
        <fullName evidence="10">DUF4218 domain-containing protein</fullName>
    </recommendedName>
</protein>
<dbReference type="STRING" id="4072.A0A2G2YLM4"/>
<reference evidence="11 12" key="2">
    <citation type="journal article" date="2017" name="Genome Biol.">
        <title>New reference genome sequences of hot pepper reveal the massive evolution of plant disease-resistance genes by retroduplication.</title>
        <authorList>
            <person name="Kim S."/>
            <person name="Park J."/>
            <person name="Yeom S.I."/>
            <person name="Kim Y.M."/>
            <person name="Seo E."/>
            <person name="Kim K.T."/>
            <person name="Kim M.S."/>
            <person name="Lee J.M."/>
            <person name="Cheong K."/>
            <person name="Shin H.S."/>
            <person name="Kim S.B."/>
            <person name="Han K."/>
            <person name="Lee J."/>
            <person name="Park M."/>
            <person name="Lee H.A."/>
            <person name="Lee H.Y."/>
            <person name="Lee Y."/>
            <person name="Oh S."/>
            <person name="Lee J.H."/>
            <person name="Choi E."/>
            <person name="Choi E."/>
            <person name="Lee S.E."/>
            <person name="Jeon J."/>
            <person name="Kim H."/>
            <person name="Choi G."/>
            <person name="Song H."/>
            <person name="Lee J."/>
            <person name="Lee S.C."/>
            <person name="Kwon J.K."/>
            <person name="Lee H.Y."/>
            <person name="Koo N."/>
            <person name="Hong Y."/>
            <person name="Kim R.W."/>
            <person name="Kang W.H."/>
            <person name="Huh J.H."/>
            <person name="Kang B.C."/>
            <person name="Yang T.J."/>
            <person name="Lee Y.H."/>
            <person name="Bennetzen J.L."/>
            <person name="Choi D."/>
        </authorList>
    </citation>
    <scope>NUCLEOTIDE SEQUENCE [LARGE SCALE GENOMIC DNA]</scope>
    <source>
        <strain evidence="12">cv. CM334</strain>
    </source>
</reference>
<feature type="domain" description="DUF4218" evidence="10">
    <location>
        <begin position="1"/>
        <end position="78"/>
    </location>
</feature>
<dbReference type="Gene3D" id="1.20.1740.10">
    <property type="entry name" value="Amino acid/polyamine transporter I"/>
    <property type="match status" value="1"/>
</dbReference>
<gene>
    <name evidence="11" type="ORF">T459_25757</name>
</gene>
<feature type="transmembrane region" description="Helical" evidence="9">
    <location>
        <begin position="138"/>
        <end position="157"/>
    </location>
</feature>
<comment type="similarity">
    <text evidence="8">Belongs to the amino acid-polyamine-organocation (APC) superfamily. Polyamine:cation symporter (PHS) (TC 2.A.3.12) family.</text>
</comment>
<evidence type="ECO:0000256" key="7">
    <source>
        <dbReference type="ARBA" id="ARBA00023136"/>
    </source>
</evidence>
<evidence type="ECO:0000259" key="10">
    <source>
        <dbReference type="Pfam" id="PF13960"/>
    </source>
</evidence>
<evidence type="ECO:0000256" key="6">
    <source>
        <dbReference type="ARBA" id="ARBA00022989"/>
    </source>
</evidence>
<evidence type="ECO:0000256" key="8">
    <source>
        <dbReference type="ARBA" id="ARBA00024041"/>
    </source>
</evidence>
<evidence type="ECO:0000256" key="9">
    <source>
        <dbReference type="SAM" id="Phobius"/>
    </source>
</evidence>
<keyword evidence="12" id="KW-1185">Reference proteome</keyword>
<accession>A0A2G2YLM4</accession>
<dbReference type="Proteomes" id="UP000222542">
    <property type="component" value="Unassembled WGS sequence"/>
</dbReference>
<dbReference type="PANTHER" id="PTHR45826:SF12">
    <property type="entry name" value="DUF4218 DOMAIN-CONTAINING PROTEIN"/>
    <property type="match status" value="1"/>
</dbReference>
<evidence type="ECO:0000256" key="4">
    <source>
        <dbReference type="ARBA" id="ARBA00022692"/>
    </source>
</evidence>
<evidence type="ECO:0000256" key="3">
    <source>
        <dbReference type="ARBA" id="ARBA00022475"/>
    </source>
</evidence>
<keyword evidence="2" id="KW-0813">Transport</keyword>
<comment type="caution">
    <text evidence="11">The sequence shown here is derived from an EMBL/GenBank/DDBJ whole genome shotgun (WGS) entry which is preliminary data.</text>
</comment>